<dbReference type="OrthoDB" id="1183224at2759"/>
<organism evidence="2 3">
    <name type="scientific">Kingdonia uniflora</name>
    <dbReference type="NCBI Taxonomy" id="39325"/>
    <lineage>
        <taxon>Eukaryota</taxon>
        <taxon>Viridiplantae</taxon>
        <taxon>Streptophyta</taxon>
        <taxon>Embryophyta</taxon>
        <taxon>Tracheophyta</taxon>
        <taxon>Spermatophyta</taxon>
        <taxon>Magnoliopsida</taxon>
        <taxon>Ranunculales</taxon>
        <taxon>Circaeasteraceae</taxon>
        <taxon>Kingdonia</taxon>
    </lineage>
</organism>
<dbReference type="FunFam" id="1.25.10.10:FF:000661">
    <property type="entry name" value="Cell differentiation family, Rcd1-like containing protein"/>
    <property type="match status" value="1"/>
</dbReference>
<protein>
    <recommendedName>
        <fullName evidence="4">Cell differentiation protein</fullName>
    </recommendedName>
</protein>
<dbReference type="InterPro" id="IPR016024">
    <property type="entry name" value="ARM-type_fold"/>
</dbReference>
<dbReference type="GO" id="GO:0030014">
    <property type="term" value="C:CCR4-NOT complex"/>
    <property type="evidence" value="ECO:0007669"/>
    <property type="project" value="InterPro"/>
</dbReference>
<comment type="similarity">
    <text evidence="1">Belongs to the CNOT9 family.</text>
</comment>
<dbReference type="PANTHER" id="PTHR12262">
    <property type="entry name" value="CCR4-NOT TRANSCRIPTION COMPLEX SUBUNIT 9"/>
    <property type="match status" value="1"/>
</dbReference>
<reference evidence="2 3" key="1">
    <citation type="journal article" date="2020" name="IScience">
        <title>Genome Sequencing of the Endangered Kingdonia uniflora (Circaeasteraceae, Ranunculales) Reveals Potential Mechanisms of Evolutionary Specialization.</title>
        <authorList>
            <person name="Sun Y."/>
            <person name="Deng T."/>
            <person name="Zhang A."/>
            <person name="Moore M.J."/>
            <person name="Landis J.B."/>
            <person name="Lin N."/>
            <person name="Zhang H."/>
            <person name="Zhang X."/>
            <person name="Huang J."/>
            <person name="Zhang X."/>
            <person name="Sun H."/>
            <person name="Wang H."/>
        </authorList>
    </citation>
    <scope>NUCLEOTIDE SEQUENCE [LARGE SCALE GENOMIC DNA]</scope>
    <source>
        <strain evidence="2">TB1705</strain>
        <tissue evidence="2">Leaf</tissue>
    </source>
</reference>
<dbReference type="Pfam" id="PF04078">
    <property type="entry name" value="Rcd1"/>
    <property type="match status" value="1"/>
</dbReference>
<dbReference type="AlphaFoldDB" id="A0A7J7NXL1"/>
<proteinExistence type="inferred from homology"/>
<sequence>MARILSAVQSFLSVQVRPNIVDINSSSSTPHYRLLKKFVSMDCSKMASQQPQNPSFLVPNASSLNPISYQPRNTAKPPSVEQLLLNLTKPDLRENALIAISKKKDTFPDLALLMWNSFGIIAILLQEIISIYPALSPPTLTQAASNRMCNVLGLLQCAASHSGTKIKFLNAQLPLYLYPLINTTIRSRPFENIRLTSLGVIGALVKDANTEVITFLLSTEIIPLCLRTMEMGGELSQTVATFVVQKIIVDDVGLGYICTSPDRFYALSRCLGTMVASLVHQPSARLLKNIIRCYQRLSDNPRASLALRAGLPNMLRDGTLSNCLREDELAKNLLKQLIDKISGGN</sequence>
<dbReference type="InterPro" id="IPR007216">
    <property type="entry name" value="CNOT9"/>
</dbReference>
<evidence type="ECO:0000313" key="3">
    <source>
        <dbReference type="Proteomes" id="UP000541444"/>
    </source>
</evidence>
<keyword evidence="3" id="KW-1185">Reference proteome</keyword>
<dbReference type="Proteomes" id="UP000541444">
    <property type="component" value="Unassembled WGS sequence"/>
</dbReference>
<dbReference type="EMBL" id="JACGCM010000455">
    <property type="protein sequence ID" value="KAF6171823.1"/>
    <property type="molecule type" value="Genomic_DNA"/>
</dbReference>
<evidence type="ECO:0000256" key="1">
    <source>
        <dbReference type="ARBA" id="ARBA00006385"/>
    </source>
</evidence>
<evidence type="ECO:0000313" key="2">
    <source>
        <dbReference type="EMBL" id="KAF6171823.1"/>
    </source>
</evidence>
<accession>A0A7J7NXL1</accession>
<evidence type="ECO:0008006" key="4">
    <source>
        <dbReference type="Google" id="ProtNLM"/>
    </source>
</evidence>
<dbReference type="GO" id="GO:0006402">
    <property type="term" value="P:mRNA catabolic process"/>
    <property type="evidence" value="ECO:0007669"/>
    <property type="project" value="InterPro"/>
</dbReference>
<dbReference type="Gene3D" id="1.25.10.10">
    <property type="entry name" value="Leucine-rich Repeat Variant"/>
    <property type="match status" value="1"/>
</dbReference>
<comment type="caution">
    <text evidence="2">The sequence shown here is derived from an EMBL/GenBank/DDBJ whole genome shotgun (WGS) entry which is preliminary data.</text>
</comment>
<dbReference type="SUPFAM" id="SSF48371">
    <property type="entry name" value="ARM repeat"/>
    <property type="match status" value="1"/>
</dbReference>
<name>A0A7J7NXL1_9MAGN</name>
<gene>
    <name evidence="2" type="ORF">GIB67_007344</name>
</gene>
<dbReference type="InterPro" id="IPR011989">
    <property type="entry name" value="ARM-like"/>
</dbReference>